<organism evidence="1">
    <name type="scientific">human gut metagenome</name>
    <dbReference type="NCBI Taxonomy" id="408170"/>
    <lineage>
        <taxon>unclassified sequences</taxon>
        <taxon>metagenomes</taxon>
        <taxon>organismal metagenomes</taxon>
    </lineage>
</organism>
<keyword evidence="1" id="KW-0418">Kinase</keyword>
<reference evidence="1" key="1">
    <citation type="journal article" date="2013" name="Environ. Microbiol.">
        <title>Microbiota from the distal guts of lean and obese adolescents exhibit partial functional redundancy besides clear differences in community structure.</title>
        <authorList>
            <person name="Ferrer M."/>
            <person name="Ruiz A."/>
            <person name="Lanza F."/>
            <person name="Haange S.B."/>
            <person name="Oberbach A."/>
            <person name="Till H."/>
            <person name="Bargiela R."/>
            <person name="Campoy C."/>
            <person name="Segura M.T."/>
            <person name="Richter M."/>
            <person name="von Bergen M."/>
            <person name="Seifert J."/>
            <person name="Suarez A."/>
        </authorList>
    </citation>
    <scope>NUCLEOTIDE SEQUENCE</scope>
</reference>
<keyword evidence="1" id="KW-0808">Transferase</keyword>
<sequence>MSQVYPLKNGATWFTSENGKYIIRSAGRTFDERNIELIKVGEKGLRSGNVWYIHQDIHGREWVLTDKGACIYNSKFPSKLPFKWLRGVGEDEFLATEDGKLAKYDLQNRLTMIPMPEGVTRINELKNTGYQLLLATN</sequence>
<dbReference type="Gene3D" id="2.130.10.10">
    <property type="entry name" value="YVTN repeat-like/Quinoprotein amine dehydrogenase"/>
    <property type="match status" value="1"/>
</dbReference>
<dbReference type="EMBL" id="AJWZ01007346">
    <property type="protein sequence ID" value="EKC57156.1"/>
    <property type="molecule type" value="Genomic_DNA"/>
</dbReference>
<feature type="non-terminal residue" evidence="1">
    <location>
        <position position="137"/>
    </location>
</feature>
<name>K1TDB1_9ZZZZ</name>
<protein>
    <submittedName>
        <fullName evidence="1">Two-component system sensor histidine kinase/response regulator, hybrid (One-component system)</fullName>
    </submittedName>
</protein>
<comment type="caution">
    <text evidence="1">The sequence shown here is derived from an EMBL/GenBank/DDBJ whole genome shotgun (WGS) entry which is preliminary data.</text>
</comment>
<gene>
    <name evidence="1" type="ORF">OBE_10689</name>
</gene>
<evidence type="ECO:0000313" key="1">
    <source>
        <dbReference type="EMBL" id="EKC57156.1"/>
    </source>
</evidence>
<proteinExistence type="predicted"/>
<dbReference type="InterPro" id="IPR015943">
    <property type="entry name" value="WD40/YVTN_repeat-like_dom_sf"/>
</dbReference>
<dbReference type="GO" id="GO:0016301">
    <property type="term" value="F:kinase activity"/>
    <property type="evidence" value="ECO:0007669"/>
    <property type="project" value="UniProtKB-KW"/>
</dbReference>
<accession>K1TDB1</accession>
<dbReference type="AlphaFoldDB" id="K1TDB1"/>